<dbReference type="EMBL" id="KN832051">
    <property type="protein sequence ID" value="KIN96225.1"/>
    <property type="molecule type" value="Genomic_DNA"/>
</dbReference>
<organism evidence="1 2">
    <name type="scientific">Pisolithus tinctorius Marx 270</name>
    <dbReference type="NCBI Taxonomy" id="870435"/>
    <lineage>
        <taxon>Eukaryota</taxon>
        <taxon>Fungi</taxon>
        <taxon>Dikarya</taxon>
        <taxon>Basidiomycota</taxon>
        <taxon>Agaricomycotina</taxon>
        <taxon>Agaricomycetes</taxon>
        <taxon>Agaricomycetidae</taxon>
        <taxon>Boletales</taxon>
        <taxon>Sclerodermatineae</taxon>
        <taxon>Pisolithaceae</taxon>
        <taxon>Pisolithus</taxon>
    </lineage>
</organism>
<accession>A0A0C3NKP1</accession>
<name>A0A0C3NKP1_PISTI</name>
<protein>
    <submittedName>
        <fullName evidence="1">Uncharacterized protein</fullName>
    </submittedName>
</protein>
<sequence>MQSGGQNYFCRSFGSSLTWTTHDPSHCPALNAVLEGISKIALIHGLGVVQSVGTRMTLTTCRSTARIFIGRDKACSSAKLHSSLQVPTAVTLVPFSP</sequence>
<evidence type="ECO:0000313" key="2">
    <source>
        <dbReference type="Proteomes" id="UP000054217"/>
    </source>
</evidence>
<evidence type="ECO:0000313" key="1">
    <source>
        <dbReference type="EMBL" id="KIN96225.1"/>
    </source>
</evidence>
<dbReference type="HOGENOM" id="CLU_2347553_0_0_1"/>
<proteinExistence type="predicted"/>
<dbReference type="AlphaFoldDB" id="A0A0C3NKP1"/>
<dbReference type="InParanoid" id="A0A0C3NKP1"/>
<dbReference type="Proteomes" id="UP000054217">
    <property type="component" value="Unassembled WGS sequence"/>
</dbReference>
<keyword evidence="2" id="KW-1185">Reference proteome</keyword>
<reference evidence="1 2" key="1">
    <citation type="submission" date="2014-04" db="EMBL/GenBank/DDBJ databases">
        <authorList>
            <consortium name="DOE Joint Genome Institute"/>
            <person name="Kuo A."/>
            <person name="Kohler A."/>
            <person name="Costa M.D."/>
            <person name="Nagy L.G."/>
            <person name="Floudas D."/>
            <person name="Copeland A."/>
            <person name="Barry K.W."/>
            <person name="Cichocki N."/>
            <person name="Veneault-Fourrey C."/>
            <person name="LaButti K."/>
            <person name="Lindquist E.A."/>
            <person name="Lipzen A."/>
            <person name="Lundell T."/>
            <person name="Morin E."/>
            <person name="Murat C."/>
            <person name="Sun H."/>
            <person name="Tunlid A."/>
            <person name="Henrissat B."/>
            <person name="Grigoriev I.V."/>
            <person name="Hibbett D.S."/>
            <person name="Martin F."/>
            <person name="Nordberg H.P."/>
            <person name="Cantor M.N."/>
            <person name="Hua S.X."/>
        </authorList>
    </citation>
    <scope>NUCLEOTIDE SEQUENCE [LARGE SCALE GENOMIC DNA]</scope>
    <source>
        <strain evidence="1 2">Marx 270</strain>
    </source>
</reference>
<gene>
    <name evidence="1" type="ORF">M404DRAFT_1006975</name>
</gene>
<reference evidence="2" key="2">
    <citation type="submission" date="2015-01" db="EMBL/GenBank/DDBJ databases">
        <title>Evolutionary Origins and Diversification of the Mycorrhizal Mutualists.</title>
        <authorList>
            <consortium name="DOE Joint Genome Institute"/>
            <consortium name="Mycorrhizal Genomics Consortium"/>
            <person name="Kohler A."/>
            <person name="Kuo A."/>
            <person name="Nagy L.G."/>
            <person name="Floudas D."/>
            <person name="Copeland A."/>
            <person name="Barry K.W."/>
            <person name="Cichocki N."/>
            <person name="Veneault-Fourrey C."/>
            <person name="LaButti K."/>
            <person name="Lindquist E.A."/>
            <person name="Lipzen A."/>
            <person name="Lundell T."/>
            <person name="Morin E."/>
            <person name="Murat C."/>
            <person name="Riley R."/>
            <person name="Ohm R."/>
            <person name="Sun H."/>
            <person name="Tunlid A."/>
            <person name="Henrissat B."/>
            <person name="Grigoriev I.V."/>
            <person name="Hibbett D.S."/>
            <person name="Martin F."/>
        </authorList>
    </citation>
    <scope>NUCLEOTIDE SEQUENCE [LARGE SCALE GENOMIC DNA]</scope>
    <source>
        <strain evidence="2">Marx 270</strain>
    </source>
</reference>